<dbReference type="PANTHER" id="PTHR32305:SF15">
    <property type="entry name" value="PROTEIN RHSA-RELATED"/>
    <property type="match status" value="1"/>
</dbReference>
<evidence type="ECO:0000256" key="1">
    <source>
        <dbReference type="ARBA" id="ARBA00022737"/>
    </source>
</evidence>
<dbReference type="AlphaFoldDB" id="H2CH72"/>
<sequence length="250" mass="28702">MSVLGAFYFISTHNGSTDIVTNADGVAVARFVYEPFGKVNSDLTDLDPDRNGIHYGETFMFTGQEFEPETGLYNYKARIYDPETGRFLQPDPVHTDQPGQDNWDRYQYVWNNPVNFVDPDGQAGCFPNTMYGHNFSGPSACGILPDASERFLVNGLLMIALLAPPEARQRLTNILVLLWFANFRPKNSLTKVDKVSMRHDVEQKHVFDTTHKKKSIDADWRWIRDGWGAMFSSNYFPDTYQREYEIMSRI</sequence>
<dbReference type="InterPro" id="IPR022385">
    <property type="entry name" value="Rhs_assc_core"/>
</dbReference>
<proteinExistence type="predicted"/>
<keyword evidence="1" id="KW-0677">Repeat</keyword>
<keyword evidence="4" id="KW-1185">Reference proteome</keyword>
<protein>
    <submittedName>
        <fullName evidence="3">RHS repeat-associated core domain-containing protein</fullName>
    </submittedName>
</protein>
<dbReference type="EMBL" id="JH597773">
    <property type="protein sequence ID" value="EHQ06942.1"/>
    <property type="molecule type" value="Genomic_DNA"/>
</dbReference>
<dbReference type="Proteomes" id="UP000005737">
    <property type="component" value="Unassembled WGS sequence"/>
</dbReference>
<evidence type="ECO:0000313" key="4">
    <source>
        <dbReference type="Proteomes" id="UP000005737"/>
    </source>
</evidence>
<name>H2CH72_9LEPT</name>
<dbReference type="Pfam" id="PF25023">
    <property type="entry name" value="TEN_YD-shell"/>
    <property type="match status" value="1"/>
</dbReference>
<dbReference type="Gene3D" id="2.180.10.10">
    <property type="entry name" value="RHS repeat-associated core"/>
    <property type="match status" value="1"/>
</dbReference>
<dbReference type="InterPro" id="IPR050708">
    <property type="entry name" value="T6SS_VgrG/RHS"/>
</dbReference>
<dbReference type="HOGENOM" id="CLU_1110363_0_0_12"/>
<dbReference type="InterPro" id="IPR056823">
    <property type="entry name" value="TEN-like_YD-shell"/>
</dbReference>
<dbReference type="NCBIfam" id="TIGR03696">
    <property type="entry name" value="Rhs_assc_core"/>
    <property type="match status" value="1"/>
</dbReference>
<reference evidence="3 4" key="1">
    <citation type="submission" date="2011-10" db="EMBL/GenBank/DDBJ databases">
        <title>The Improved High-Quality Draft genome of Leptonema illini DSM 21528.</title>
        <authorList>
            <consortium name="US DOE Joint Genome Institute (JGI-PGF)"/>
            <person name="Lucas S."/>
            <person name="Copeland A."/>
            <person name="Lapidus A."/>
            <person name="Glavina del Rio T."/>
            <person name="Dalin E."/>
            <person name="Tice H."/>
            <person name="Bruce D."/>
            <person name="Goodwin L."/>
            <person name="Pitluck S."/>
            <person name="Peters L."/>
            <person name="Mikhailova N."/>
            <person name="Held B."/>
            <person name="Kyrpides N."/>
            <person name="Mavromatis K."/>
            <person name="Ivanova N."/>
            <person name="Markowitz V."/>
            <person name="Cheng J.-F."/>
            <person name="Hugenholtz P."/>
            <person name="Woyke T."/>
            <person name="Wu D."/>
            <person name="Gronow S."/>
            <person name="Wellnitz S."/>
            <person name="Brambilla E.-M."/>
            <person name="Klenk H.-P."/>
            <person name="Eisen J.A."/>
        </authorList>
    </citation>
    <scope>NUCLEOTIDE SEQUENCE [LARGE SCALE GENOMIC DNA]</scope>
    <source>
        <strain evidence="3 4">DSM 21528</strain>
    </source>
</reference>
<evidence type="ECO:0000259" key="2">
    <source>
        <dbReference type="Pfam" id="PF25023"/>
    </source>
</evidence>
<dbReference type="PANTHER" id="PTHR32305">
    <property type="match status" value="1"/>
</dbReference>
<dbReference type="STRING" id="183.GCA_002009735_04160"/>
<accession>H2CH72</accession>
<feature type="domain" description="Teneurin-like YD-shell" evidence="2">
    <location>
        <begin position="6"/>
        <end position="114"/>
    </location>
</feature>
<organism evidence="3 4">
    <name type="scientific">Leptonema illini DSM 21528</name>
    <dbReference type="NCBI Taxonomy" id="929563"/>
    <lineage>
        <taxon>Bacteria</taxon>
        <taxon>Pseudomonadati</taxon>
        <taxon>Spirochaetota</taxon>
        <taxon>Spirochaetia</taxon>
        <taxon>Leptospirales</taxon>
        <taxon>Leptospiraceae</taxon>
        <taxon>Leptonema</taxon>
    </lineage>
</organism>
<gene>
    <name evidence="3" type="ORF">Lepil_2266</name>
</gene>
<evidence type="ECO:0000313" key="3">
    <source>
        <dbReference type="EMBL" id="EHQ06942.1"/>
    </source>
</evidence>